<proteinExistence type="predicted"/>
<organism evidence="2 3">
    <name type="scientific">Sphagnurus paluster</name>
    <dbReference type="NCBI Taxonomy" id="117069"/>
    <lineage>
        <taxon>Eukaryota</taxon>
        <taxon>Fungi</taxon>
        <taxon>Dikarya</taxon>
        <taxon>Basidiomycota</taxon>
        <taxon>Agaricomycotina</taxon>
        <taxon>Agaricomycetes</taxon>
        <taxon>Agaricomycetidae</taxon>
        <taxon>Agaricales</taxon>
        <taxon>Tricholomatineae</taxon>
        <taxon>Lyophyllaceae</taxon>
        <taxon>Sphagnurus</taxon>
    </lineage>
</organism>
<reference evidence="2" key="2">
    <citation type="submission" date="2021-10" db="EMBL/GenBank/DDBJ databases">
        <title>Phylogenomics reveals ancestral predisposition of the termite-cultivated fungus Termitomyces towards a domesticated lifestyle.</title>
        <authorList>
            <person name="Auxier B."/>
            <person name="Grum-Grzhimaylo A."/>
            <person name="Cardenas M.E."/>
            <person name="Lodge J.D."/>
            <person name="Laessoe T."/>
            <person name="Pedersen O."/>
            <person name="Smith M.E."/>
            <person name="Kuyper T.W."/>
            <person name="Franco-Molano E.A."/>
            <person name="Baroni T.J."/>
            <person name="Aanen D.K."/>
        </authorList>
    </citation>
    <scope>NUCLEOTIDE SEQUENCE</scope>
    <source>
        <strain evidence="2">D49</strain>
    </source>
</reference>
<accession>A0A9P7FYX8</accession>
<name>A0A9P7FYX8_9AGAR</name>
<dbReference type="Proteomes" id="UP000717328">
    <property type="component" value="Unassembled WGS sequence"/>
</dbReference>
<dbReference type="AlphaFoldDB" id="A0A9P7FYX8"/>
<feature type="compositionally biased region" description="Polar residues" evidence="1">
    <location>
        <begin position="13"/>
        <end position="30"/>
    </location>
</feature>
<comment type="caution">
    <text evidence="2">The sequence shown here is derived from an EMBL/GenBank/DDBJ whole genome shotgun (WGS) entry which is preliminary data.</text>
</comment>
<reference evidence="2" key="1">
    <citation type="submission" date="2021-02" db="EMBL/GenBank/DDBJ databases">
        <authorList>
            <person name="Nieuwenhuis M."/>
            <person name="Van De Peppel L.J.J."/>
        </authorList>
    </citation>
    <scope>NUCLEOTIDE SEQUENCE</scope>
    <source>
        <strain evidence="2">D49</strain>
    </source>
</reference>
<gene>
    <name evidence="2" type="ORF">H0H81_003867</name>
</gene>
<dbReference type="EMBL" id="JABCKI010005814">
    <property type="protein sequence ID" value="KAG5637642.1"/>
    <property type="molecule type" value="Genomic_DNA"/>
</dbReference>
<feature type="region of interest" description="Disordered" evidence="1">
    <location>
        <begin position="9"/>
        <end position="32"/>
    </location>
</feature>
<keyword evidence="3" id="KW-1185">Reference proteome</keyword>
<evidence type="ECO:0000313" key="3">
    <source>
        <dbReference type="Proteomes" id="UP000717328"/>
    </source>
</evidence>
<sequence>MVKGPVCVEGAVNQGSTPQPSRLLDQNTSSEDTKAKKNASVVYSAVKVGVGLLGSISPVFGPLESVAGGLTYIIEHQDTLLLENGNEGGIGIRERNLMEKLQDFAKRLQNLEETHGFKKYIAAADDANVISIIIEDIRDAIQEYQVCKAIACASPNY</sequence>
<protein>
    <submittedName>
        <fullName evidence="2">Uncharacterized protein</fullName>
    </submittedName>
</protein>
<evidence type="ECO:0000256" key="1">
    <source>
        <dbReference type="SAM" id="MobiDB-lite"/>
    </source>
</evidence>
<evidence type="ECO:0000313" key="2">
    <source>
        <dbReference type="EMBL" id="KAG5637642.1"/>
    </source>
</evidence>